<dbReference type="Pfam" id="PF01797">
    <property type="entry name" value="Y1_Tnp"/>
    <property type="match status" value="1"/>
</dbReference>
<dbReference type="InterPro" id="IPR002686">
    <property type="entry name" value="Transposase_17"/>
</dbReference>
<comment type="caution">
    <text evidence="2">The sequence shown here is derived from an EMBL/GenBank/DDBJ whole genome shotgun (WGS) entry which is preliminary data.</text>
</comment>
<dbReference type="SUPFAM" id="SSF143422">
    <property type="entry name" value="Transposase IS200-like"/>
    <property type="match status" value="1"/>
</dbReference>
<organism evidence="2 3">
    <name type="scientific">Mucilaginibacter hurinus</name>
    <dbReference type="NCBI Taxonomy" id="2201324"/>
    <lineage>
        <taxon>Bacteria</taxon>
        <taxon>Pseudomonadati</taxon>
        <taxon>Bacteroidota</taxon>
        <taxon>Sphingobacteriia</taxon>
        <taxon>Sphingobacteriales</taxon>
        <taxon>Sphingobacteriaceae</taxon>
        <taxon>Mucilaginibacter</taxon>
    </lineage>
</organism>
<dbReference type="RefSeq" id="WP_114006124.1">
    <property type="nucleotide sequence ID" value="NZ_QGDC01000009.1"/>
</dbReference>
<name>A0A367GK70_9SPHI</name>
<dbReference type="AlphaFoldDB" id="A0A367GK70"/>
<accession>A0A367GK70</accession>
<dbReference type="GO" id="GO:0043565">
    <property type="term" value="F:sequence-specific DNA binding"/>
    <property type="evidence" value="ECO:0007669"/>
    <property type="project" value="TreeGrafter"/>
</dbReference>
<evidence type="ECO:0000313" key="3">
    <source>
        <dbReference type="Proteomes" id="UP000253209"/>
    </source>
</evidence>
<keyword evidence="3" id="KW-1185">Reference proteome</keyword>
<sequence>MATRYRFGNNELPHFITFAVVNWIDVFTREAYKEILLGSLKFCIENKGLRLHAWVIMSNHVHLIASAKEGVKLSDIMRDFKKYTSWQIIAAIKENLQESRKDWMLWMFKRAGSKNINNDVYQFWQQDNHPIELSTNLMMDQRLDYLHQNPVKAGIVTEAQHYKYSSAVDYYSDTDGLIPIHVIR</sequence>
<gene>
    <name evidence="2" type="ORF">DJ568_15065</name>
</gene>
<dbReference type="GO" id="GO:0006313">
    <property type="term" value="P:DNA transposition"/>
    <property type="evidence" value="ECO:0007669"/>
    <property type="project" value="InterPro"/>
</dbReference>
<proteinExistence type="predicted"/>
<dbReference type="PANTHER" id="PTHR36966">
    <property type="entry name" value="REP-ASSOCIATED TYROSINE TRANSPOSASE"/>
    <property type="match status" value="1"/>
</dbReference>
<dbReference type="Proteomes" id="UP000253209">
    <property type="component" value="Unassembled WGS sequence"/>
</dbReference>
<dbReference type="OrthoDB" id="9788881at2"/>
<dbReference type="Gene3D" id="3.30.70.1290">
    <property type="entry name" value="Transposase IS200-like"/>
    <property type="match status" value="1"/>
</dbReference>
<dbReference type="PANTHER" id="PTHR36966:SF1">
    <property type="entry name" value="REP-ASSOCIATED TYROSINE TRANSPOSASE"/>
    <property type="match status" value="1"/>
</dbReference>
<evidence type="ECO:0000259" key="1">
    <source>
        <dbReference type="SMART" id="SM01321"/>
    </source>
</evidence>
<dbReference type="SMART" id="SM01321">
    <property type="entry name" value="Y1_Tnp"/>
    <property type="match status" value="1"/>
</dbReference>
<evidence type="ECO:0000313" key="2">
    <source>
        <dbReference type="EMBL" id="RCH53859.1"/>
    </source>
</evidence>
<protein>
    <submittedName>
        <fullName evidence="2">Transposase</fullName>
    </submittedName>
</protein>
<dbReference type="NCBIfam" id="NF047646">
    <property type="entry name" value="REP_Tyr_transpos"/>
    <property type="match status" value="1"/>
</dbReference>
<dbReference type="EMBL" id="QGDC01000009">
    <property type="protein sequence ID" value="RCH53859.1"/>
    <property type="molecule type" value="Genomic_DNA"/>
</dbReference>
<dbReference type="InterPro" id="IPR052715">
    <property type="entry name" value="RAYT_transposase"/>
</dbReference>
<dbReference type="GO" id="GO:0004803">
    <property type="term" value="F:transposase activity"/>
    <property type="evidence" value="ECO:0007669"/>
    <property type="project" value="InterPro"/>
</dbReference>
<dbReference type="InterPro" id="IPR036515">
    <property type="entry name" value="Transposase_17_sf"/>
</dbReference>
<feature type="domain" description="Transposase IS200-like" evidence="1">
    <location>
        <begin position="9"/>
        <end position="149"/>
    </location>
</feature>
<reference evidence="2 3" key="1">
    <citation type="submission" date="2018-05" db="EMBL/GenBank/DDBJ databases">
        <title>Mucilaginibacter hurinus sp. nov., isolated from briquette warehouse soil.</title>
        <authorList>
            <person name="Choi L."/>
        </authorList>
    </citation>
    <scope>NUCLEOTIDE SEQUENCE [LARGE SCALE GENOMIC DNA]</scope>
    <source>
        <strain evidence="2 3">ZR32</strain>
    </source>
</reference>